<feature type="transmembrane region" description="Helical" evidence="1">
    <location>
        <begin position="60"/>
        <end position="78"/>
    </location>
</feature>
<evidence type="ECO:0000256" key="1">
    <source>
        <dbReference type="SAM" id="Phobius"/>
    </source>
</evidence>
<accession>A0A9W4TGB5</accession>
<gene>
    <name evidence="2" type="ORF">TRV642_1569</name>
</gene>
<dbReference type="EMBL" id="OX336425">
    <property type="protein sequence ID" value="CAI2766520.1"/>
    <property type="molecule type" value="Genomic_DNA"/>
</dbReference>
<protein>
    <submittedName>
        <fullName evidence="2">Uncharacterized protein</fullName>
    </submittedName>
</protein>
<dbReference type="RefSeq" id="WP_263362621.1">
    <property type="nucleotide sequence ID" value="NZ_OX336425.1"/>
</dbReference>
<dbReference type="AlphaFoldDB" id="A0A9W4TGB5"/>
<sequence length="80" mass="9072">MDLLEIILGRYLIEILGACVGFTYLNTIVLFNEDDFITFSEVWCPKGNNNKKDANSERNHVIEIIFLGGIVFLLVIFTSS</sequence>
<evidence type="ECO:0000313" key="2">
    <source>
        <dbReference type="EMBL" id="CAI2766520.1"/>
    </source>
</evidence>
<evidence type="ECO:0000313" key="3">
    <source>
        <dbReference type="Proteomes" id="UP001152749"/>
    </source>
</evidence>
<keyword evidence="1" id="KW-0812">Transmembrane</keyword>
<name>A0A9W4TGB5_9FLAO</name>
<keyword evidence="1" id="KW-0472">Membrane</keyword>
<dbReference type="KEGG" id="fcs:TRV642_1569"/>
<reference evidence="2" key="1">
    <citation type="submission" date="2022-09" db="EMBL/GenBank/DDBJ databases">
        <authorList>
            <person name="Duchaud E."/>
        </authorList>
    </citation>
    <scope>NUCLEOTIDE SEQUENCE</scope>
    <source>
        <strain evidence="2">TRV642</strain>
    </source>
</reference>
<feature type="transmembrane region" description="Helical" evidence="1">
    <location>
        <begin position="12"/>
        <end position="31"/>
    </location>
</feature>
<keyword evidence="1" id="KW-1133">Transmembrane helix</keyword>
<dbReference type="Proteomes" id="UP001152749">
    <property type="component" value="Chromosome"/>
</dbReference>
<proteinExistence type="predicted"/>
<organism evidence="2 3">
    <name type="scientific">Flavobacterium collinsii</name>
    <dbReference type="NCBI Taxonomy" id="1114861"/>
    <lineage>
        <taxon>Bacteria</taxon>
        <taxon>Pseudomonadati</taxon>
        <taxon>Bacteroidota</taxon>
        <taxon>Flavobacteriia</taxon>
        <taxon>Flavobacteriales</taxon>
        <taxon>Flavobacteriaceae</taxon>
        <taxon>Flavobacterium</taxon>
    </lineage>
</organism>